<name>A0ABT0JV57_9ACTN</name>
<proteinExistence type="predicted"/>
<sequence>MTVTHERTYEPNYDQAYEHPRLSTAGRFTEVTRGRWGWGHDYFYRRFGYSYGCGGGCDGGGGFGGAGFGGGGGFVAGGFFF</sequence>
<evidence type="ECO:0000313" key="1">
    <source>
        <dbReference type="EMBL" id="MCK9875275.1"/>
    </source>
</evidence>
<accession>A0ABT0JV57</accession>
<dbReference type="EMBL" id="JALKFT010000004">
    <property type="protein sequence ID" value="MCK9875275.1"/>
    <property type="molecule type" value="Genomic_DNA"/>
</dbReference>
<protein>
    <submittedName>
        <fullName evidence="1">Lasso RiPP family leader peptide-containing protein</fullName>
    </submittedName>
</protein>
<gene>
    <name evidence="1" type="ORF">MXD59_05685</name>
</gene>
<dbReference type="RefSeq" id="WP_248823734.1">
    <property type="nucleotide sequence ID" value="NZ_JALKFT010000004.1"/>
</dbReference>
<keyword evidence="2" id="KW-1185">Reference proteome</keyword>
<organism evidence="1 2">
    <name type="scientific">Frankia umida</name>
    <dbReference type="NCBI Taxonomy" id="573489"/>
    <lineage>
        <taxon>Bacteria</taxon>
        <taxon>Bacillati</taxon>
        <taxon>Actinomycetota</taxon>
        <taxon>Actinomycetes</taxon>
        <taxon>Frankiales</taxon>
        <taxon>Frankiaceae</taxon>
        <taxon>Frankia</taxon>
    </lineage>
</organism>
<evidence type="ECO:0000313" key="2">
    <source>
        <dbReference type="Proteomes" id="UP001201873"/>
    </source>
</evidence>
<dbReference type="Proteomes" id="UP001201873">
    <property type="component" value="Unassembled WGS sequence"/>
</dbReference>
<dbReference type="NCBIfam" id="NF033521">
    <property type="entry name" value="lasso_leader_L3"/>
    <property type="match status" value="1"/>
</dbReference>
<reference evidence="1 2" key="1">
    <citation type="submission" date="2022-04" db="EMBL/GenBank/DDBJ databases">
        <title>Genome diversity in the genus Frankia.</title>
        <authorList>
            <person name="Carlos-Shanley C."/>
            <person name="Hahn D."/>
        </authorList>
    </citation>
    <scope>NUCLEOTIDE SEQUENCE [LARGE SCALE GENOMIC DNA]</scope>
    <source>
        <strain evidence="1 2">Ag45/Mut15</strain>
    </source>
</reference>
<comment type="caution">
    <text evidence="1">The sequence shown here is derived from an EMBL/GenBank/DDBJ whole genome shotgun (WGS) entry which is preliminary data.</text>
</comment>